<comment type="subcellular location">
    <subcellularLocation>
        <location evidence="1">Plastid</location>
        <location evidence="1">Chloroplast</location>
    </subcellularLocation>
</comment>
<dbReference type="EMBL" id="LC484192">
    <property type="protein sequence ID" value="BBK20410.1"/>
    <property type="molecule type" value="Genomic_DNA"/>
</dbReference>
<name>A0A679CAU6_9CRYP</name>
<protein>
    <submittedName>
        <fullName evidence="4">Uncharacterized protein</fullName>
    </submittedName>
</protein>
<gene>
    <name evidence="4" type="primary">orf389</name>
    <name evidence="4" type="ORF">CcuCCAP97952_p151</name>
</gene>
<evidence type="ECO:0000256" key="1">
    <source>
        <dbReference type="ARBA" id="ARBA00004229"/>
    </source>
</evidence>
<dbReference type="PANTHER" id="PTHR33926">
    <property type="entry name" value="PROTEIN TIC 22, CHLOROPLASTIC"/>
    <property type="match status" value="1"/>
</dbReference>
<evidence type="ECO:0000256" key="3">
    <source>
        <dbReference type="ARBA" id="ARBA00022640"/>
    </source>
</evidence>
<dbReference type="GO" id="GO:0015031">
    <property type="term" value="P:protein transport"/>
    <property type="evidence" value="ECO:0007669"/>
    <property type="project" value="InterPro"/>
</dbReference>
<proteinExistence type="predicted"/>
<reference evidence="4" key="1">
    <citation type="journal article" date="2020" name="Genome Biol. Evol.">
        <title>Comparative plastid genomics of Cryptomonas species reveals fine-scale genomic responses to loss of photosynthesis.</title>
        <authorList>
            <person name="Tanifuji G."/>
            <person name="Kamikawa R."/>
            <person name="Moore C.E."/>
            <person name="Mills T."/>
            <person name="Onodera N.T."/>
            <person name="Kashiyama Y."/>
            <person name="Archibald J.M."/>
            <person name="Inagaki Y."/>
            <person name="Hashimoto T."/>
        </authorList>
    </citation>
    <scope>NUCLEOTIDE SEQUENCE</scope>
    <source>
        <strain evidence="4">CCAP979/52</strain>
    </source>
</reference>
<dbReference type="GO" id="GO:0009507">
    <property type="term" value="C:chloroplast"/>
    <property type="evidence" value="ECO:0007669"/>
    <property type="project" value="UniProtKB-SubCell"/>
</dbReference>
<dbReference type="AlphaFoldDB" id="A0A679CAU6"/>
<geneLocation type="plastid" evidence="4"/>
<dbReference type="InterPro" id="IPR007378">
    <property type="entry name" value="Tic22-like"/>
</dbReference>
<keyword evidence="2" id="KW-0150">Chloroplast</keyword>
<evidence type="ECO:0000256" key="2">
    <source>
        <dbReference type="ARBA" id="ARBA00022528"/>
    </source>
</evidence>
<dbReference type="Pfam" id="PF04278">
    <property type="entry name" value="Tic22"/>
    <property type="match status" value="1"/>
</dbReference>
<accession>A0A679CAU6</accession>
<evidence type="ECO:0000313" key="4">
    <source>
        <dbReference type="EMBL" id="BBK20410.1"/>
    </source>
</evidence>
<dbReference type="Gene3D" id="3.40.1350.100">
    <property type="match status" value="1"/>
</dbReference>
<dbReference type="PANTHER" id="PTHR33926:SF4">
    <property type="entry name" value="PROTEIN TIC 22, CHLOROPLASTIC"/>
    <property type="match status" value="1"/>
</dbReference>
<organism evidence="4">
    <name type="scientific">Cryptomonas curvata</name>
    <dbReference type="NCBI Taxonomy" id="233186"/>
    <lineage>
        <taxon>Eukaryota</taxon>
        <taxon>Cryptophyceae</taxon>
        <taxon>Cryptomonadales</taxon>
        <taxon>Cryptomonadaceae</taxon>
        <taxon>Cryptomonas</taxon>
    </lineage>
</organism>
<keyword evidence="3 4" id="KW-0934">Plastid</keyword>
<sequence length="389" mass="45489">MNTILNLFKPEAIGVSVKENQDPVPAFIDKLSSGEDLKIKIQTSNDNIIIQNKKKFDTLSIPYSENKKSFQFPKLQKCFSVFSNKRSPNFPTKEQKSLLSKLKQVPVYTVVNKQNELVTASTREYKNSHSLDWIQSKYNEIFFWEYDEGSVSINLFFMNKEDAASYLHEICKKEPKEAENLGLKIKTIGLDVFYKLNRTSAPKTQNRLVGDLKEIDVLLTKYSSESTCTIHPKQKYSRDWFQGNPIYVLKFHKNLRDKTITPYSFQDSCEKKLIFFSKEDAIKAWKVFLMKKSQLSLNTTPSIEIYNLENFLIDLENAPDNLLELSFIPPYKSYTELKSQNNQKFVLKSSFTQEYLYKTKLYMKSLERFYKGVIWLFTSDTLPSEENSW</sequence>